<evidence type="ECO:0000256" key="3">
    <source>
        <dbReference type="ARBA" id="ARBA00011489"/>
    </source>
</evidence>
<evidence type="ECO:0000256" key="4">
    <source>
        <dbReference type="ARBA" id="ARBA00022475"/>
    </source>
</evidence>
<dbReference type="NCBIfam" id="TIGR01569">
    <property type="entry name" value="A_tha_TIGR01569"/>
    <property type="match status" value="1"/>
</dbReference>
<dbReference type="Pfam" id="PF04535">
    <property type="entry name" value="CASP_dom"/>
    <property type="match status" value="1"/>
</dbReference>
<comment type="subunit">
    <text evidence="3 8">Homodimer and heterodimers.</text>
</comment>
<dbReference type="RefSeq" id="XP_009769059.1">
    <property type="nucleotide sequence ID" value="XM_009770757.1"/>
</dbReference>
<dbReference type="InterPro" id="IPR006702">
    <property type="entry name" value="CASP_dom"/>
</dbReference>
<dbReference type="PANTHER" id="PTHR36488">
    <property type="entry name" value="CASP-LIKE PROTEIN 1U1"/>
    <property type="match status" value="1"/>
</dbReference>
<evidence type="ECO:0000256" key="1">
    <source>
        <dbReference type="ARBA" id="ARBA00004651"/>
    </source>
</evidence>
<keyword evidence="7 8" id="KW-0472">Membrane</keyword>
<name>A0A1U7W358_NICSY</name>
<evidence type="ECO:0000259" key="9">
    <source>
        <dbReference type="Pfam" id="PF04535"/>
    </source>
</evidence>
<comment type="subcellular location">
    <subcellularLocation>
        <location evidence="1 8">Cell membrane</location>
        <topology evidence="1 8">Multi-pass membrane protein</topology>
    </subcellularLocation>
</comment>
<feature type="domain" description="Casparian strip membrane protein" evidence="9">
    <location>
        <begin position="4"/>
        <end position="109"/>
    </location>
</feature>
<evidence type="ECO:0000256" key="2">
    <source>
        <dbReference type="ARBA" id="ARBA00007651"/>
    </source>
</evidence>
<dbReference type="Proteomes" id="UP000189701">
    <property type="component" value="Unplaced"/>
</dbReference>
<dbReference type="InterPro" id="IPR006459">
    <property type="entry name" value="CASP/CASPL"/>
</dbReference>
<dbReference type="eggNOG" id="ENOG502SUDV">
    <property type="taxonomic scope" value="Eukaryota"/>
</dbReference>
<gene>
    <name evidence="11" type="primary">LOC104219989</name>
</gene>
<sequence length="205" mass="22284">MAKTKISIAGRLVIFATCLAAALTMLSSRQTVHILNDATFFTATYKDWNSFQFFIAVNFLGAAYNLLVIILPNGSLLWKLVVVLDMVIGMLLVASVAAALETYSLLKNGSLVIGMLLVASVAAALETYSLLKNGSLDAKPPTLQLVPLVSELPDVFPDELPGIPIEKEKEREGEIKFSFDVPPDTQPISIPPYMMALAKLKELKD</sequence>
<comment type="caution">
    <text evidence="8">Lacks conserved residue(s) required for the propagation of feature annotation.</text>
</comment>
<feature type="transmembrane region" description="Helical" evidence="8">
    <location>
        <begin position="52"/>
        <end position="71"/>
    </location>
</feature>
<feature type="transmembrane region" description="Helical" evidence="8">
    <location>
        <begin position="112"/>
        <end position="131"/>
    </location>
</feature>
<evidence type="ECO:0000256" key="6">
    <source>
        <dbReference type="ARBA" id="ARBA00022989"/>
    </source>
</evidence>
<evidence type="ECO:0000256" key="5">
    <source>
        <dbReference type="ARBA" id="ARBA00022692"/>
    </source>
</evidence>
<comment type="similarity">
    <text evidence="2 8">Belongs to the Casparian strip membrane proteins (CASP) family.</text>
</comment>
<evidence type="ECO:0000313" key="10">
    <source>
        <dbReference type="Proteomes" id="UP000189701"/>
    </source>
</evidence>
<dbReference type="GO" id="GO:0005886">
    <property type="term" value="C:plasma membrane"/>
    <property type="evidence" value="ECO:0007669"/>
    <property type="project" value="UniProtKB-SubCell"/>
</dbReference>
<proteinExistence type="inferred from homology"/>
<dbReference type="PANTHER" id="PTHR36488:SF8">
    <property type="entry name" value="CASP-LIKE PROTEIN 1U1"/>
    <property type="match status" value="1"/>
</dbReference>
<reference evidence="10" key="1">
    <citation type="journal article" date="2013" name="Genome Biol.">
        <title>Reference genomes and transcriptomes of Nicotiana sylvestris and Nicotiana tomentosiformis.</title>
        <authorList>
            <person name="Sierro N."/>
            <person name="Battey J.N."/>
            <person name="Ouadi S."/>
            <person name="Bovet L."/>
            <person name="Goepfert S."/>
            <person name="Bakaher N."/>
            <person name="Peitsch M.C."/>
            <person name="Ivanov N.V."/>
        </authorList>
    </citation>
    <scope>NUCLEOTIDE SEQUENCE [LARGE SCALE GENOMIC DNA]</scope>
</reference>
<keyword evidence="5 8" id="KW-0812">Transmembrane</keyword>
<dbReference type="AlphaFoldDB" id="A0A1U7W358"/>
<keyword evidence="4 8" id="KW-1003">Cell membrane</keyword>
<accession>A0A1U7W358</accession>
<organism evidence="10 11">
    <name type="scientific">Nicotiana sylvestris</name>
    <name type="common">Wood tobacco</name>
    <name type="synonym">South American tobacco</name>
    <dbReference type="NCBI Taxonomy" id="4096"/>
    <lineage>
        <taxon>Eukaryota</taxon>
        <taxon>Viridiplantae</taxon>
        <taxon>Streptophyta</taxon>
        <taxon>Embryophyta</taxon>
        <taxon>Tracheophyta</taxon>
        <taxon>Spermatophyta</taxon>
        <taxon>Magnoliopsida</taxon>
        <taxon>eudicotyledons</taxon>
        <taxon>Gunneridae</taxon>
        <taxon>Pentapetalae</taxon>
        <taxon>asterids</taxon>
        <taxon>lamiids</taxon>
        <taxon>Solanales</taxon>
        <taxon>Solanaceae</taxon>
        <taxon>Nicotianoideae</taxon>
        <taxon>Nicotianeae</taxon>
        <taxon>Nicotiana</taxon>
    </lineage>
</organism>
<keyword evidence="6 8" id="KW-1133">Transmembrane helix</keyword>
<keyword evidence="10" id="KW-1185">Reference proteome</keyword>
<feature type="transmembrane region" description="Helical" evidence="8">
    <location>
        <begin position="78"/>
        <end position="100"/>
    </location>
</feature>
<evidence type="ECO:0000256" key="7">
    <source>
        <dbReference type="ARBA" id="ARBA00023136"/>
    </source>
</evidence>
<evidence type="ECO:0000313" key="11">
    <source>
        <dbReference type="RefSeq" id="XP_009769059.1"/>
    </source>
</evidence>
<evidence type="ECO:0000256" key="8">
    <source>
        <dbReference type="RuleBase" id="RU361233"/>
    </source>
</evidence>
<reference evidence="11" key="2">
    <citation type="submission" date="2025-08" db="UniProtKB">
        <authorList>
            <consortium name="RefSeq"/>
        </authorList>
    </citation>
    <scope>IDENTIFICATION</scope>
    <source>
        <tissue evidence="11">Leaf</tissue>
    </source>
</reference>
<dbReference type="InterPro" id="IPR044173">
    <property type="entry name" value="CASPL"/>
</dbReference>
<protein>
    <recommendedName>
        <fullName evidence="8">CASP-like protein</fullName>
    </recommendedName>
</protein>